<feature type="domain" description="Peptidase M16 C-terminal" evidence="9">
    <location>
        <begin position="226"/>
        <end position="406"/>
    </location>
</feature>
<evidence type="ECO:0000256" key="5">
    <source>
        <dbReference type="ARBA" id="ARBA00023049"/>
    </source>
</evidence>
<feature type="signal peptide" evidence="7">
    <location>
        <begin position="1"/>
        <end position="28"/>
    </location>
</feature>
<evidence type="ECO:0000259" key="9">
    <source>
        <dbReference type="Pfam" id="PF05193"/>
    </source>
</evidence>
<keyword evidence="5" id="KW-0482">Metalloprotease</keyword>
<keyword evidence="3" id="KW-0378">Hydrolase</keyword>
<sequence length="482" mass="53180">MRQFNNLGLRLLGLPAAALALGACSHQATSVVTAPAAPSAAPTAMAAPTPAGPAFEIPVEYYTLPNGLRVVLSPDHTAPTATVAAYYAVGFRTEPRNRTGFAHLFEHLMFQGSQNLGKAEFIQLIQKNGGALNGSTRFDFTNYFEVVPSNKLETILWAEADRMRGLAINQSNLTNQQGVVKSEVRVNVLNQPYGGFPWLDMPQKANKNWNNAHNFYGDLKDLDAANLADTKDFFKTYYAPNNAVLAVVGDFEPAEAKAWVQKYYGNIPSAPQPPKPDLTEPRQEQEQRFSKDDKLANKPALAFAYHMPERNTPEYYALVMLDQILLQGNDSRLYQALVQKRGYSDGVSGGINSDLGNQFNYNGPMLWMGSLVYDPSVQADSVVGVLDQEINRLAKTGIDQATLDLAMVKIRSAFYDQVSGSDNFGRADLLAAFALFDNDPARINRIESEFRKVTPELMQKTIKEYLRPGNRTILTVNPLAKS</sequence>
<gene>
    <name evidence="10" type="ORF">AAFH49_14790</name>
</gene>
<dbReference type="RefSeq" id="WP_342299337.1">
    <property type="nucleotide sequence ID" value="NZ_JBCEVZ010000038.1"/>
</dbReference>
<name>A0ABU9LZK5_9BACT</name>
<dbReference type="InterPro" id="IPR011249">
    <property type="entry name" value="Metalloenz_LuxS/M16"/>
</dbReference>
<evidence type="ECO:0000256" key="7">
    <source>
        <dbReference type="SAM" id="SignalP"/>
    </source>
</evidence>
<evidence type="ECO:0000259" key="8">
    <source>
        <dbReference type="Pfam" id="PF00675"/>
    </source>
</evidence>
<organism evidence="10 11">
    <name type="scientific">Hymenobacter segetis</name>
    <dbReference type="NCBI Taxonomy" id="2025509"/>
    <lineage>
        <taxon>Bacteria</taxon>
        <taxon>Pseudomonadati</taxon>
        <taxon>Bacteroidota</taxon>
        <taxon>Cytophagia</taxon>
        <taxon>Cytophagales</taxon>
        <taxon>Hymenobacteraceae</taxon>
        <taxon>Hymenobacter</taxon>
    </lineage>
</organism>
<dbReference type="Pfam" id="PF00675">
    <property type="entry name" value="Peptidase_M16"/>
    <property type="match status" value="1"/>
</dbReference>
<keyword evidence="7" id="KW-0732">Signal</keyword>
<evidence type="ECO:0000313" key="10">
    <source>
        <dbReference type="EMBL" id="MEL5995481.1"/>
    </source>
</evidence>
<evidence type="ECO:0000256" key="2">
    <source>
        <dbReference type="ARBA" id="ARBA00022670"/>
    </source>
</evidence>
<feature type="domain" description="Peptidase M16 N-terminal" evidence="8">
    <location>
        <begin position="69"/>
        <end position="187"/>
    </location>
</feature>
<dbReference type="InterPro" id="IPR011765">
    <property type="entry name" value="Pept_M16_N"/>
</dbReference>
<comment type="caution">
    <text evidence="10">The sequence shown here is derived from an EMBL/GenBank/DDBJ whole genome shotgun (WGS) entry which is preliminary data.</text>
</comment>
<comment type="similarity">
    <text evidence="1">Belongs to the peptidase M16 family.</text>
</comment>
<evidence type="ECO:0000256" key="6">
    <source>
        <dbReference type="SAM" id="MobiDB-lite"/>
    </source>
</evidence>
<dbReference type="SUPFAM" id="SSF63411">
    <property type="entry name" value="LuxS/MPP-like metallohydrolase"/>
    <property type="match status" value="2"/>
</dbReference>
<dbReference type="InterPro" id="IPR007863">
    <property type="entry name" value="Peptidase_M16_C"/>
</dbReference>
<keyword evidence="4" id="KW-0862">Zinc</keyword>
<evidence type="ECO:0000256" key="3">
    <source>
        <dbReference type="ARBA" id="ARBA00022801"/>
    </source>
</evidence>
<reference evidence="10 11" key="1">
    <citation type="journal article" date="2018" name="Arch. Microbiol.">
        <title>Hymenobacter segetis sp. nov., isolated from soil.</title>
        <authorList>
            <person name="Ten L.N."/>
            <person name="Lim S.J."/>
            <person name="Kim B.O."/>
            <person name="Kang I.K."/>
            <person name="Jung H.Y."/>
        </authorList>
    </citation>
    <scope>NUCLEOTIDE SEQUENCE [LARGE SCALE GENOMIC DNA]</scope>
    <source>
        <strain evidence="10 11">S7-3-11</strain>
    </source>
</reference>
<feature type="region of interest" description="Disordered" evidence="6">
    <location>
        <begin position="269"/>
        <end position="292"/>
    </location>
</feature>
<evidence type="ECO:0000313" key="11">
    <source>
        <dbReference type="Proteomes" id="UP001479606"/>
    </source>
</evidence>
<dbReference type="InterPro" id="IPR050626">
    <property type="entry name" value="Peptidase_M16"/>
</dbReference>
<feature type="chain" id="PRO_5045688221" evidence="7">
    <location>
        <begin position="29"/>
        <end position="482"/>
    </location>
</feature>
<protein>
    <submittedName>
        <fullName evidence="10">Pitrilysin family protein</fullName>
    </submittedName>
</protein>
<keyword evidence="2" id="KW-0645">Protease</keyword>
<accession>A0ABU9LZK5</accession>
<dbReference type="Gene3D" id="3.30.830.10">
    <property type="entry name" value="Metalloenzyme, LuxS/M16 peptidase-like"/>
    <property type="match status" value="2"/>
</dbReference>
<keyword evidence="11" id="KW-1185">Reference proteome</keyword>
<evidence type="ECO:0000256" key="4">
    <source>
        <dbReference type="ARBA" id="ARBA00022833"/>
    </source>
</evidence>
<dbReference type="PANTHER" id="PTHR43690:SF17">
    <property type="entry name" value="PROTEIN YHJJ"/>
    <property type="match status" value="1"/>
</dbReference>
<dbReference type="Proteomes" id="UP001479606">
    <property type="component" value="Unassembled WGS sequence"/>
</dbReference>
<evidence type="ECO:0000256" key="1">
    <source>
        <dbReference type="ARBA" id="ARBA00007261"/>
    </source>
</evidence>
<feature type="compositionally biased region" description="Basic and acidic residues" evidence="6">
    <location>
        <begin position="277"/>
        <end position="292"/>
    </location>
</feature>
<dbReference type="Pfam" id="PF05193">
    <property type="entry name" value="Peptidase_M16_C"/>
    <property type="match status" value="1"/>
</dbReference>
<dbReference type="EMBL" id="JBCEVZ010000038">
    <property type="protein sequence ID" value="MEL5995481.1"/>
    <property type="molecule type" value="Genomic_DNA"/>
</dbReference>
<dbReference type="PROSITE" id="PS51257">
    <property type="entry name" value="PROKAR_LIPOPROTEIN"/>
    <property type="match status" value="1"/>
</dbReference>
<proteinExistence type="inferred from homology"/>
<dbReference type="PANTHER" id="PTHR43690">
    <property type="entry name" value="NARDILYSIN"/>
    <property type="match status" value="1"/>
</dbReference>